<dbReference type="AlphaFoldDB" id="A0A414KKT8"/>
<dbReference type="EMBL" id="QSKO01000003">
    <property type="protein sequence ID" value="RHE77382.1"/>
    <property type="molecule type" value="Genomic_DNA"/>
</dbReference>
<reference evidence="1 2" key="1">
    <citation type="submission" date="2018-08" db="EMBL/GenBank/DDBJ databases">
        <title>A genome reference for cultivated species of the human gut microbiota.</title>
        <authorList>
            <person name="Zou Y."/>
            <person name="Xue W."/>
            <person name="Luo G."/>
        </authorList>
    </citation>
    <scope>NUCLEOTIDE SEQUENCE [LARGE SCALE GENOMIC DNA]</scope>
    <source>
        <strain evidence="1 2">AM27-32LB</strain>
    </source>
</reference>
<accession>A0A414KKT8</accession>
<evidence type="ECO:0000313" key="1">
    <source>
        <dbReference type="EMBL" id="RHE77382.1"/>
    </source>
</evidence>
<dbReference type="RefSeq" id="WP_151190018.1">
    <property type="nucleotide sequence ID" value="NZ_JAQEBC010000016.1"/>
</dbReference>
<dbReference type="Proteomes" id="UP000283928">
    <property type="component" value="Unassembled WGS sequence"/>
</dbReference>
<comment type="caution">
    <text evidence="1">The sequence shown here is derived from an EMBL/GenBank/DDBJ whole genome shotgun (WGS) entry which is preliminary data.</text>
</comment>
<gene>
    <name evidence="1" type="ORF">DW723_03115</name>
</gene>
<sequence>MMDEIQVLELVEFYEDMIEKQDEIIVRQSRFIKNLATELSHLRNMLNVEAGEDERLDAGIIEEVKEEYVSMREP</sequence>
<organism evidence="1 2">
    <name type="scientific">Blautia obeum</name>
    <dbReference type="NCBI Taxonomy" id="40520"/>
    <lineage>
        <taxon>Bacteria</taxon>
        <taxon>Bacillati</taxon>
        <taxon>Bacillota</taxon>
        <taxon>Clostridia</taxon>
        <taxon>Lachnospirales</taxon>
        <taxon>Lachnospiraceae</taxon>
        <taxon>Blautia</taxon>
    </lineage>
</organism>
<proteinExistence type="predicted"/>
<evidence type="ECO:0000313" key="2">
    <source>
        <dbReference type="Proteomes" id="UP000283928"/>
    </source>
</evidence>
<name>A0A414KKT8_9FIRM</name>
<protein>
    <submittedName>
        <fullName evidence="1">Uncharacterized protein</fullName>
    </submittedName>
</protein>